<evidence type="ECO:0000313" key="8">
    <source>
        <dbReference type="RGD" id="1305156"/>
    </source>
</evidence>
<keyword evidence="4" id="KW-0833">Ubl conjugation pathway</keyword>
<dbReference type="GeneID" id="299957"/>
<keyword evidence="3" id="KW-0808">Transferase</keyword>
<accession>A6HRM4</accession>
<evidence type="ECO:0000256" key="2">
    <source>
        <dbReference type="ARBA" id="ARBA00004718"/>
    </source>
</evidence>
<evidence type="ECO:0000256" key="1">
    <source>
        <dbReference type="ARBA" id="ARBA00004123"/>
    </source>
</evidence>
<evidence type="ECO:0000256" key="4">
    <source>
        <dbReference type="ARBA" id="ARBA00022786"/>
    </source>
</evidence>
<sequence>MPGRSSTNSGSTRYISFSGVESALSSLKTFQSCISSGMDTVSSVALDLVETQTEVSSEYSMDKAMVEFAKMDRELNHYVKAVQSTINHVKEERPEKVPDLKLLVEKKFLALQDKNSDADFKENEKFVQFKQQLRELKKQFAQKLAVATQT</sequence>
<dbReference type="GO" id="GO:0019789">
    <property type="term" value="F:SUMO transferase activity"/>
    <property type="evidence" value="ECO:0007669"/>
    <property type="project" value="InterPro"/>
</dbReference>
<dbReference type="GO" id="GO:0000724">
    <property type="term" value="P:double-strand break repair via homologous recombination"/>
    <property type="evidence" value="ECO:0007669"/>
    <property type="project" value="InterPro"/>
</dbReference>
<dbReference type="RGD" id="1305156">
    <property type="gene designation" value="Nsmce2"/>
</dbReference>
<name>A6HRM4_RAT</name>
<dbReference type="EMBL" id="CH473950">
    <property type="protein sequence ID" value="EDM16200.1"/>
    <property type="molecule type" value="Genomic_DNA"/>
</dbReference>
<comment type="pathway">
    <text evidence="2">Protein modification; protein sumoylation.</text>
</comment>
<dbReference type="Proteomes" id="UP000234681">
    <property type="component" value="Chromosome 7"/>
</dbReference>
<proteinExistence type="predicted"/>
<dbReference type="RefSeq" id="XP_038934726.1">
    <property type="nucleotide sequence ID" value="XM_039078798.2"/>
</dbReference>
<keyword evidence="5" id="KW-0539">Nucleus</keyword>
<dbReference type="AlphaFoldDB" id="A6HRM4"/>
<dbReference type="GO" id="GO:0005634">
    <property type="term" value="C:nucleus"/>
    <property type="evidence" value="ECO:0007669"/>
    <property type="project" value="UniProtKB-SubCell"/>
</dbReference>
<dbReference type="CTD" id="286053"/>
<reference evidence="6 7" key="1">
    <citation type="submission" date="2005-09" db="EMBL/GenBank/DDBJ databases">
        <authorList>
            <person name="Mural R.J."/>
            <person name="Li P.W."/>
            <person name="Adams M.D."/>
            <person name="Amanatides P.G."/>
            <person name="Baden-Tillson H."/>
            <person name="Barnstead M."/>
            <person name="Chin S.H."/>
            <person name="Dew I."/>
            <person name="Evans C.A."/>
            <person name="Ferriera S."/>
            <person name="Flanigan M."/>
            <person name="Fosler C."/>
            <person name="Glodek A."/>
            <person name="Gu Z."/>
            <person name="Holt R.A."/>
            <person name="Jennings D."/>
            <person name="Kraft C.L."/>
            <person name="Lu F."/>
            <person name="Nguyen T."/>
            <person name="Nusskern D.R."/>
            <person name="Pfannkoch C.M."/>
            <person name="Sitter C."/>
            <person name="Sutton G.G."/>
            <person name="Venter J.C."/>
            <person name="Wang Z."/>
            <person name="Woodage T."/>
            <person name="Zheng X.H."/>
            <person name="Zhong F."/>
        </authorList>
    </citation>
    <scope>NUCLEOTIDE SEQUENCE [LARGE SCALE GENOMIC DNA]</scope>
    <source>
        <strain>BN</strain>
        <strain evidence="7">Sprague-Dawley</strain>
    </source>
</reference>
<dbReference type="PANTHER" id="PTHR21330:SF1">
    <property type="entry name" value="E3 SUMO-PROTEIN LIGASE NSE2"/>
    <property type="match status" value="1"/>
</dbReference>
<organism evidence="6 7">
    <name type="scientific">Rattus norvegicus</name>
    <name type="common">Rat</name>
    <dbReference type="NCBI Taxonomy" id="10116"/>
    <lineage>
        <taxon>Eukaryota</taxon>
        <taxon>Metazoa</taxon>
        <taxon>Chordata</taxon>
        <taxon>Craniata</taxon>
        <taxon>Vertebrata</taxon>
        <taxon>Euteleostomi</taxon>
        <taxon>Mammalia</taxon>
        <taxon>Eutheria</taxon>
        <taxon>Euarchontoglires</taxon>
        <taxon>Glires</taxon>
        <taxon>Rodentia</taxon>
        <taxon>Myomorpha</taxon>
        <taxon>Muroidea</taxon>
        <taxon>Muridae</taxon>
        <taxon>Murinae</taxon>
        <taxon>Rattus</taxon>
    </lineage>
</organism>
<comment type="subcellular location">
    <subcellularLocation>
        <location evidence="1">Nucleus</location>
    </subcellularLocation>
</comment>
<gene>
    <name evidence="8" type="primary">Nsmce2</name>
    <name evidence="6" type="synonym">RGD1305156</name>
    <name evidence="6" type="ORF">rCG_59911</name>
</gene>
<evidence type="ECO:0000256" key="3">
    <source>
        <dbReference type="ARBA" id="ARBA00022679"/>
    </source>
</evidence>
<dbReference type="PANTHER" id="PTHR21330">
    <property type="entry name" value="E3 SUMO-PROTEIN LIGASE NSE2"/>
    <property type="match status" value="1"/>
</dbReference>
<dbReference type="InterPro" id="IPR026846">
    <property type="entry name" value="Nse2(Mms21)"/>
</dbReference>
<evidence type="ECO:0000313" key="6">
    <source>
        <dbReference type="EMBL" id="EDM16200.1"/>
    </source>
</evidence>
<evidence type="ECO:0000256" key="5">
    <source>
        <dbReference type="ARBA" id="ARBA00023242"/>
    </source>
</evidence>
<evidence type="ECO:0000313" key="7">
    <source>
        <dbReference type="Proteomes" id="UP000234681"/>
    </source>
</evidence>
<protein>
    <submittedName>
        <fullName evidence="6">Similar to RIKEN cDNA 1110014D18, isoform CRA_c</fullName>
    </submittedName>
</protein>
<dbReference type="GO" id="GO:0030915">
    <property type="term" value="C:Smc5-Smc6 complex"/>
    <property type="evidence" value="ECO:0007669"/>
    <property type="project" value="InterPro"/>
</dbReference>